<name>A0A8J3KGW7_9ACTN</name>
<dbReference type="SUPFAM" id="SSF51206">
    <property type="entry name" value="cAMP-binding domain-like"/>
    <property type="match status" value="1"/>
</dbReference>
<dbReference type="Proteomes" id="UP000619293">
    <property type="component" value="Unassembled WGS sequence"/>
</dbReference>
<protein>
    <submittedName>
        <fullName evidence="1">Uncharacterized protein</fullName>
    </submittedName>
</protein>
<organism evidence="1 2">
    <name type="scientific">Catellatospora chokoriensis</name>
    <dbReference type="NCBI Taxonomy" id="310353"/>
    <lineage>
        <taxon>Bacteria</taxon>
        <taxon>Bacillati</taxon>
        <taxon>Actinomycetota</taxon>
        <taxon>Actinomycetes</taxon>
        <taxon>Micromonosporales</taxon>
        <taxon>Micromonosporaceae</taxon>
        <taxon>Catellatospora</taxon>
    </lineage>
</organism>
<keyword evidence="2" id="KW-1185">Reference proteome</keyword>
<evidence type="ECO:0000313" key="2">
    <source>
        <dbReference type="Proteomes" id="UP000619293"/>
    </source>
</evidence>
<dbReference type="EMBL" id="BONG01000128">
    <property type="protein sequence ID" value="GIF94854.1"/>
    <property type="molecule type" value="Genomic_DNA"/>
</dbReference>
<evidence type="ECO:0000313" key="1">
    <source>
        <dbReference type="EMBL" id="GIF94854.1"/>
    </source>
</evidence>
<dbReference type="InterPro" id="IPR018490">
    <property type="entry name" value="cNMP-bd_dom_sf"/>
</dbReference>
<gene>
    <name evidence="1" type="ORF">Cch02nite_82980</name>
</gene>
<proteinExistence type="predicted"/>
<dbReference type="AlphaFoldDB" id="A0A8J3KGW7"/>
<sequence length="88" mass="10258">MKEFWTTHSEAKREGFRQQAITRSWRRGEALFREAEVAVLVNGRVKTSCHSVSGAEKRLAVRGRGRCSASYQRWIDSCARRPCRRWTT</sequence>
<reference evidence="1 2" key="1">
    <citation type="submission" date="2021-01" db="EMBL/GenBank/DDBJ databases">
        <title>Whole genome shotgun sequence of Catellatospora chokoriensis NBRC 107358.</title>
        <authorList>
            <person name="Komaki H."/>
            <person name="Tamura T."/>
        </authorList>
    </citation>
    <scope>NUCLEOTIDE SEQUENCE [LARGE SCALE GENOMIC DNA]</scope>
    <source>
        <strain evidence="1 2">NBRC 107358</strain>
    </source>
</reference>
<comment type="caution">
    <text evidence="1">The sequence shown here is derived from an EMBL/GenBank/DDBJ whole genome shotgun (WGS) entry which is preliminary data.</text>
</comment>
<accession>A0A8J3KGW7</accession>